<accession>A0A923SMV4</accession>
<sequence length="57" mass="6547">MGDTDTEMIEEEFEQAVAKLNDNLNLAKVDDLHDRSNVGCRRRNCVPLIEHLLKLSH</sequence>
<dbReference type="EMBL" id="JACSZT010000004">
    <property type="protein sequence ID" value="MBC6498455.1"/>
    <property type="molecule type" value="Genomic_DNA"/>
</dbReference>
<evidence type="ECO:0000313" key="2">
    <source>
        <dbReference type="Proteomes" id="UP000650485"/>
    </source>
</evidence>
<dbReference type="AlphaFoldDB" id="A0A923SMV4"/>
<reference evidence="1" key="1">
    <citation type="submission" date="2020-08" db="EMBL/GenBank/DDBJ databases">
        <title>Complete genome sequence of Weissella confusa strain FS54 provides insights into metabolic potential.</title>
        <authorList>
            <person name="Fhoula I."/>
            <person name="Najjari A."/>
            <person name="Lekired A."/>
            <person name="Bessrour-Aouam N."/>
            <person name="Jaballah S."/>
            <person name="Klibi N."/>
            <person name="Ouzari H.-I."/>
        </authorList>
    </citation>
    <scope>NUCLEOTIDE SEQUENCE</scope>
    <source>
        <strain evidence="1">FS54</strain>
    </source>
</reference>
<protein>
    <submittedName>
        <fullName evidence="1">Uncharacterized protein</fullName>
    </submittedName>
</protein>
<proteinExistence type="predicted"/>
<evidence type="ECO:0000313" key="1">
    <source>
        <dbReference type="EMBL" id="MBC6498455.1"/>
    </source>
</evidence>
<gene>
    <name evidence="1" type="ORF">H7R52_06060</name>
</gene>
<organism evidence="1 2">
    <name type="scientific">Weissella confusa</name>
    <name type="common">Lactobacillus confusus</name>
    <dbReference type="NCBI Taxonomy" id="1583"/>
    <lineage>
        <taxon>Bacteria</taxon>
        <taxon>Bacillati</taxon>
        <taxon>Bacillota</taxon>
        <taxon>Bacilli</taxon>
        <taxon>Lactobacillales</taxon>
        <taxon>Lactobacillaceae</taxon>
        <taxon>Weissella</taxon>
    </lineage>
</organism>
<comment type="caution">
    <text evidence="1">The sequence shown here is derived from an EMBL/GenBank/DDBJ whole genome shotgun (WGS) entry which is preliminary data.</text>
</comment>
<name>A0A923SMV4_WEICO</name>
<dbReference type="Proteomes" id="UP000650485">
    <property type="component" value="Unassembled WGS sequence"/>
</dbReference>